<reference evidence="3" key="1">
    <citation type="submission" date="2021-06" db="EMBL/GenBank/DDBJ databases">
        <authorList>
            <person name="Hodson N. C."/>
            <person name="Mongue J. A."/>
            <person name="Jaron S. K."/>
        </authorList>
    </citation>
    <scope>NUCLEOTIDE SEQUENCE</scope>
</reference>
<evidence type="ECO:0000313" key="3">
    <source>
        <dbReference type="EMBL" id="CAG7830570.1"/>
    </source>
</evidence>
<name>A0A8J2LXR4_9HEXA</name>
<accession>A0A8J2LXR4</accession>
<evidence type="ECO:0000256" key="2">
    <source>
        <dbReference type="SAM" id="MobiDB-lite"/>
    </source>
</evidence>
<proteinExistence type="predicted"/>
<keyword evidence="1" id="KW-0175">Coiled coil</keyword>
<comment type="caution">
    <text evidence="3">The sequence shown here is derived from an EMBL/GenBank/DDBJ whole genome shotgun (WGS) entry which is preliminary data.</text>
</comment>
<keyword evidence="4" id="KW-1185">Reference proteome</keyword>
<organism evidence="3 4">
    <name type="scientific">Allacma fusca</name>
    <dbReference type="NCBI Taxonomy" id="39272"/>
    <lineage>
        <taxon>Eukaryota</taxon>
        <taxon>Metazoa</taxon>
        <taxon>Ecdysozoa</taxon>
        <taxon>Arthropoda</taxon>
        <taxon>Hexapoda</taxon>
        <taxon>Collembola</taxon>
        <taxon>Symphypleona</taxon>
        <taxon>Sminthuridae</taxon>
        <taxon>Allacma</taxon>
    </lineage>
</organism>
<feature type="coiled-coil region" evidence="1">
    <location>
        <begin position="5"/>
        <end position="32"/>
    </location>
</feature>
<gene>
    <name evidence="3" type="ORF">AFUS01_LOCUS40367</name>
</gene>
<feature type="non-terminal residue" evidence="3">
    <location>
        <position position="169"/>
    </location>
</feature>
<feature type="compositionally biased region" description="Basic and acidic residues" evidence="2">
    <location>
        <begin position="131"/>
        <end position="146"/>
    </location>
</feature>
<feature type="region of interest" description="Disordered" evidence="2">
    <location>
        <begin position="122"/>
        <end position="169"/>
    </location>
</feature>
<dbReference type="Proteomes" id="UP000708208">
    <property type="component" value="Unassembled WGS sequence"/>
</dbReference>
<protein>
    <submittedName>
        <fullName evidence="3">Uncharacterized protein</fullName>
    </submittedName>
</protein>
<feature type="non-terminal residue" evidence="3">
    <location>
        <position position="1"/>
    </location>
</feature>
<dbReference type="EMBL" id="CAJVCH010556569">
    <property type="protein sequence ID" value="CAG7830570.1"/>
    <property type="molecule type" value="Genomic_DNA"/>
</dbReference>
<evidence type="ECO:0000313" key="4">
    <source>
        <dbReference type="Proteomes" id="UP000708208"/>
    </source>
</evidence>
<evidence type="ECO:0000256" key="1">
    <source>
        <dbReference type="SAM" id="Coils"/>
    </source>
</evidence>
<feature type="region of interest" description="Disordered" evidence="2">
    <location>
        <begin position="38"/>
        <end position="106"/>
    </location>
</feature>
<sequence length="169" mass="18704">TEGKSKRVLEEFESLESELTEIRERIRIALKAKYNEKNKDSAYRPPRGAKVPEITRSPIRTRAVSTREQAETSQEEDCVPDTPILTEAPMGPHPQLDELGGESDSPLSFVSFSSVNDDSAIIDPFVTGDVGSDHSAADAPETREQESLVGLLNTEADKSRIEDWDEEST</sequence>
<dbReference type="AlphaFoldDB" id="A0A8J2LXR4"/>